<name>A0ABR1UXF6_9PEZI</name>
<dbReference type="EMBL" id="JAQQWM010000005">
    <property type="protein sequence ID" value="KAK8063624.1"/>
    <property type="molecule type" value="Genomic_DNA"/>
</dbReference>
<dbReference type="SUPFAM" id="SSF51735">
    <property type="entry name" value="NAD(P)-binding Rossmann-fold domains"/>
    <property type="match status" value="1"/>
</dbReference>
<dbReference type="Proteomes" id="UP001446871">
    <property type="component" value="Unassembled WGS sequence"/>
</dbReference>
<evidence type="ECO:0000313" key="2">
    <source>
        <dbReference type="Proteomes" id="UP001446871"/>
    </source>
</evidence>
<accession>A0ABR1UXF6</accession>
<gene>
    <name evidence="1" type="ORF">PG996_008276</name>
</gene>
<dbReference type="InterPro" id="IPR036291">
    <property type="entry name" value="NAD(P)-bd_dom_sf"/>
</dbReference>
<dbReference type="Gene3D" id="3.40.50.720">
    <property type="entry name" value="NAD(P)-binding Rossmann-like Domain"/>
    <property type="match status" value="1"/>
</dbReference>
<protein>
    <submittedName>
        <fullName evidence="1">Uncharacterized protein</fullName>
    </submittedName>
</protein>
<keyword evidence="2" id="KW-1185">Reference proteome</keyword>
<proteinExistence type="predicted"/>
<sequence length="235" mass="25456">MVGFMREAAKVSSAGAFTLTSSRAAAFEKPPPGERPLVSSDTFLHDAVDRALAVPAEAILAYQASKVEGEKAAWDLYRKKGLGSHYAFDTILPDWVNGAPANPRPGFYSTSTGIAEFYGGLYGPANIFYIFTHPPSTCVSLRDVAALHVISLAAGEVNEERLFATQDTWCAADVVKVIGKVDAAWKPPKGYAESAPFPRSDIGVPNERFRELILRYAIRPLIDLDESIAEVVSAY</sequence>
<reference evidence="1 2" key="1">
    <citation type="submission" date="2023-01" db="EMBL/GenBank/DDBJ databases">
        <title>Analysis of 21 Apiospora genomes using comparative genomics revels a genus with tremendous synthesis potential of carbohydrate active enzymes and secondary metabolites.</title>
        <authorList>
            <person name="Sorensen T."/>
        </authorList>
    </citation>
    <scope>NUCLEOTIDE SEQUENCE [LARGE SCALE GENOMIC DNA]</scope>
    <source>
        <strain evidence="1 2">CBS 83171</strain>
    </source>
</reference>
<evidence type="ECO:0000313" key="1">
    <source>
        <dbReference type="EMBL" id="KAK8063624.1"/>
    </source>
</evidence>
<comment type="caution">
    <text evidence="1">The sequence shown here is derived from an EMBL/GenBank/DDBJ whole genome shotgun (WGS) entry which is preliminary data.</text>
</comment>
<organism evidence="1 2">
    <name type="scientific">Apiospora saccharicola</name>
    <dbReference type="NCBI Taxonomy" id="335842"/>
    <lineage>
        <taxon>Eukaryota</taxon>
        <taxon>Fungi</taxon>
        <taxon>Dikarya</taxon>
        <taxon>Ascomycota</taxon>
        <taxon>Pezizomycotina</taxon>
        <taxon>Sordariomycetes</taxon>
        <taxon>Xylariomycetidae</taxon>
        <taxon>Amphisphaeriales</taxon>
        <taxon>Apiosporaceae</taxon>
        <taxon>Apiospora</taxon>
    </lineage>
</organism>